<evidence type="ECO:0000313" key="1">
    <source>
        <dbReference type="EMBL" id="EFK59647.1"/>
    </source>
</evidence>
<name>D7VHU5_SPHSI</name>
<proteinExistence type="predicted"/>
<sequence>MFDVIFYFFYRIYNGLPKDIDPETSASLALGACIGLFYNQNCKYNIIYFFQF</sequence>
<gene>
    <name evidence="1" type="ORF">HMPREF0766_10564</name>
</gene>
<keyword evidence="2" id="KW-1185">Reference proteome</keyword>
<dbReference type="Proteomes" id="UP000006258">
    <property type="component" value="Unassembled WGS sequence"/>
</dbReference>
<protein>
    <submittedName>
        <fullName evidence="1">Uncharacterized protein</fullName>
    </submittedName>
</protein>
<organism evidence="1 2">
    <name type="scientific">Sphingobacterium spiritivorum ATCC 33861</name>
    <dbReference type="NCBI Taxonomy" id="525373"/>
    <lineage>
        <taxon>Bacteria</taxon>
        <taxon>Pseudomonadati</taxon>
        <taxon>Bacteroidota</taxon>
        <taxon>Sphingobacteriia</taxon>
        <taxon>Sphingobacteriales</taxon>
        <taxon>Sphingobacteriaceae</taxon>
        <taxon>Sphingobacterium</taxon>
    </lineage>
</organism>
<accession>D7VHU5</accession>
<reference evidence="1" key="1">
    <citation type="submission" date="2010-07" db="EMBL/GenBank/DDBJ databases">
        <authorList>
            <person name="Muzny D."/>
            <person name="Qin X."/>
            <person name="Buhay C."/>
            <person name="Dugan-Rocha S."/>
            <person name="Ding Y."/>
            <person name="Chen G."/>
            <person name="Hawes A."/>
            <person name="Holder M."/>
            <person name="Jhangiani S."/>
            <person name="Johnson A."/>
            <person name="Khan Z."/>
            <person name="Li Z."/>
            <person name="Liu W."/>
            <person name="Liu X."/>
            <person name="Perez L."/>
            <person name="Shen H."/>
            <person name="Wang Q."/>
            <person name="Watt J."/>
            <person name="Xi L."/>
            <person name="Xin Y."/>
            <person name="Zhou J."/>
            <person name="Deng J."/>
            <person name="Jiang H."/>
            <person name="Liu Y."/>
            <person name="Qu J."/>
            <person name="Song X.-Z."/>
            <person name="Zhang L."/>
            <person name="Villasana D."/>
            <person name="Johnson A."/>
            <person name="Liu J."/>
            <person name="Liyanage D."/>
            <person name="Lorensuhewa L."/>
            <person name="Robinson T."/>
            <person name="Song A."/>
            <person name="Song B.-B."/>
            <person name="Dinh H."/>
            <person name="Thornton R."/>
            <person name="Coyle M."/>
            <person name="Francisco L."/>
            <person name="Jackson L."/>
            <person name="Javaid M."/>
            <person name="Korchina V."/>
            <person name="Kovar C."/>
            <person name="Mata R."/>
            <person name="Mathew T."/>
            <person name="Ngo R."/>
            <person name="Nguyen L."/>
            <person name="Nguyen N."/>
            <person name="Okwuonu G."/>
            <person name="Ongeri F."/>
            <person name="Pham C."/>
            <person name="Simmons D."/>
            <person name="Wilczek-Boney K."/>
            <person name="Hale W."/>
            <person name="Jakkamsetti A."/>
            <person name="Pham P."/>
            <person name="Ruth R."/>
            <person name="San Lucas F."/>
            <person name="Warren J."/>
            <person name="Zhang J."/>
            <person name="Zhao Z."/>
            <person name="Zhou C."/>
            <person name="Zhu D."/>
            <person name="Lee S."/>
            <person name="Bess C."/>
            <person name="Blankenburg K."/>
            <person name="Forbes L."/>
            <person name="Fu Q."/>
            <person name="Gubbala S."/>
            <person name="Hirani K."/>
            <person name="Jayaseelan J.C."/>
            <person name="Lara F."/>
            <person name="Munidasa M."/>
            <person name="Palculict T."/>
            <person name="Patil S."/>
            <person name="Pu L.-L."/>
            <person name="Saada N."/>
            <person name="Tang L."/>
            <person name="Weissenberger G."/>
            <person name="Zhu Y."/>
            <person name="Hemphill L."/>
            <person name="Shang Y."/>
            <person name="Youmans B."/>
            <person name="Ayvaz T."/>
            <person name="Ross M."/>
            <person name="Santibanez J."/>
            <person name="Aqrawi P."/>
            <person name="Gross S."/>
            <person name="Joshi V."/>
            <person name="Fowler G."/>
            <person name="Nazareth L."/>
            <person name="Reid J."/>
            <person name="Worley K."/>
            <person name="Petrosino J."/>
            <person name="Highlander S."/>
            <person name="Gibbs R."/>
        </authorList>
    </citation>
    <scope>NUCLEOTIDE SEQUENCE [LARGE SCALE GENOMIC DNA]</scope>
    <source>
        <strain evidence="1">ATCC 33861</strain>
    </source>
</reference>
<comment type="caution">
    <text evidence="1">The sequence shown here is derived from an EMBL/GenBank/DDBJ whole genome shotgun (WGS) entry which is preliminary data.</text>
</comment>
<evidence type="ECO:0000313" key="2">
    <source>
        <dbReference type="Proteomes" id="UP000006258"/>
    </source>
</evidence>
<dbReference type="EMBL" id="ACHA02000002">
    <property type="protein sequence ID" value="EFK59647.1"/>
    <property type="molecule type" value="Genomic_DNA"/>
</dbReference>
<dbReference type="STRING" id="525373.HMPREF0766_10564"/>
<dbReference type="HOGENOM" id="CLU_3084857_0_0_10"/>
<dbReference type="AlphaFoldDB" id="D7VHU5"/>